<evidence type="ECO:0000256" key="1">
    <source>
        <dbReference type="SAM" id="MobiDB-lite"/>
    </source>
</evidence>
<sequence length="134" mass="15282">MHPQIALQAHRLLLQRPGPVCNRLPPRHRSWYTPSVAGPRSGSLGSGGSSPNRTWPGDRTWTNVRWRSSKHLRASGKDSMRARTDRRDGYPHHYGRARGNSRRRFSTTGITTTIHHHRLFLDLPFARTFVAIVS</sequence>
<dbReference type="AlphaFoldDB" id="A0A8W7PFE5"/>
<feature type="region of interest" description="Disordered" evidence="1">
    <location>
        <begin position="31"/>
        <end position="60"/>
    </location>
</feature>
<proteinExistence type="predicted"/>
<feature type="region of interest" description="Disordered" evidence="1">
    <location>
        <begin position="72"/>
        <end position="100"/>
    </location>
</feature>
<dbReference type="Proteomes" id="UP000075882">
    <property type="component" value="Unassembled WGS sequence"/>
</dbReference>
<feature type="compositionally biased region" description="Basic and acidic residues" evidence="1">
    <location>
        <begin position="75"/>
        <end position="91"/>
    </location>
</feature>
<evidence type="ECO:0000313" key="2">
    <source>
        <dbReference type="EnsemblMetazoa" id="ACOM030230-PA.1"/>
    </source>
</evidence>
<accession>A0A8W7PFE5</accession>
<name>A0A8W7PFE5_ANOCL</name>
<reference evidence="2" key="1">
    <citation type="submission" date="2022-08" db="UniProtKB">
        <authorList>
            <consortium name="EnsemblMetazoa"/>
        </authorList>
    </citation>
    <scope>IDENTIFICATION</scope>
</reference>
<dbReference type="EnsemblMetazoa" id="ACOM030230-RA">
    <property type="protein sequence ID" value="ACOM030230-PA.1"/>
    <property type="gene ID" value="ACOM030230"/>
</dbReference>
<protein>
    <submittedName>
        <fullName evidence="2">Uncharacterized protein</fullName>
    </submittedName>
</protein>
<organism evidence="2">
    <name type="scientific">Anopheles coluzzii</name>
    <name type="common">African malaria mosquito</name>
    <dbReference type="NCBI Taxonomy" id="1518534"/>
    <lineage>
        <taxon>Eukaryota</taxon>
        <taxon>Metazoa</taxon>
        <taxon>Ecdysozoa</taxon>
        <taxon>Arthropoda</taxon>
        <taxon>Hexapoda</taxon>
        <taxon>Insecta</taxon>
        <taxon>Pterygota</taxon>
        <taxon>Neoptera</taxon>
        <taxon>Endopterygota</taxon>
        <taxon>Diptera</taxon>
        <taxon>Nematocera</taxon>
        <taxon>Culicoidea</taxon>
        <taxon>Culicidae</taxon>
        <taxon>Anophelinae</taxon>
        <taxon>Anopheles</taxon>
    </lineage>
</organism>